<proteinExistence type="predicted"/>
<feature type="compositionally biased region" description="Basic and acidic residues" evidence="1">
    <location>
        <begin position="213"/>
        <end position="227"/>
    </location>
</feature>
<evidence type="ECO:0000256" key="1">
    <source>
        <dbReference type="SAM" id="MobiDB-lite"/>
    </source>
</evidence>
<gene>
    <name evidence="3" type="ORF">niasHT_037162</name>
</gene>
<reference evidence="3 4" key="1">
    <citation type="submission" date="2024-10" db="EMBL/GenBank/DDBJ databases">
        <authorList>
            <person name="Kim D."/>
        </authorList>
    </citation>
    <scope>NUCLEOTIDE SEQUENCE [LARGE SCALE GENOMIC DNA]</scope>
    <source>
        <strain evidence="3">BH-2024</strain>
    </source>
</reference>
<comment type="caution">
    <text evidence="3">The sequence shown here is derived from an EMBL/GenBank/DDBJ whole genome shotgun (WGS) entry which is preliminary data.</text>
</comment>
<accession>A0ABD2IPW4</accession>
<feature type="region of interest" description="Disordered" evidence="1">
    <location>
        <begin position="213"/>
        <end position="246"/>
    </location>
</feature>
<keyword evidence="4" id="KW-1185">Reference proteome</keyword>
<feature type="compositionally biased region" description="Basic and acidic residues" evidence="1">
    <location>
        <begin position="51"/>
        <end position="68"/>
    </location>
</feature>
<keyword evidence="2" id="KW-1133">Transmembrane helix</keyword>
<feature type="region of interest" description="Disordered" evidence="1">
    <location>
        <begin position="51"/>
        <end position="79"/>
    </location>
</feature>
<dbReference type="Proteomes" id="UP001620626">
    <property type="component" value="Unassembled WGS sequence"/>
</dbReference>
<feature type="region of interest" description="Disordered" evidence="1">
    <location>
        <begin position="96"/>
        <end position="115"/>
    </location>
</feature>
<evidence type="ECO:0000313" key="4">
    <source>
        <dbReference type="Proteomes" id="UP001620626"/>
    </source>
</evidence>
<feature type="compositionally biased region" description="Polar residues" evidence="1">
    <location>
        <begin position="148"/>
        <end position="158"/>
    </location>
</feature>
<feature type="compositionally biased region" description="Acidic residues" evidence="1">
    <location>
        <begin position="228"/>
        <end position="238"/>
    </location>
</feature>
<sequence length="246" mass="27343">MALLNCFTNLSNFFLPAVFLLGTIILSPNGGAFVEGIFYRNIPFRYKATESGEETKGTFGTNEDKNVPREWANSNKNPNNGIRALLNEIEAEESRLFPSSAADDTPRRPPLPPRRTSRLIALLPPSADGMVPNVATNTETLVRKIEQQQQNEAVNSVSGKAENYDSEGYSNEEVPSPAATAPLHSLAALRPDYALKNLADFFRNLFNSRIERSQKNKADEGGRRFGFDDDDEGDDDNDWWARSLSI</sequence>
<evidence type="ECO:0000256" key="2">
    <source>
        <dbReference type="SAM" id="Phobius"/>
    </source>
</evidence>
<dbReference type="EMBL" id="JBICBT010001180">
    <property type="protein sequence ID" value="KAL3079600.1"/>
    <property type="molecule type" value="Genomic_DNA"/>
</dbReference>
<feature type="region of interest" description="Disordered" evidence="1">
    <location>
        <begin position="148"/>
        <end position="176"/>
    </location>
</feature>
<feature type="transmembrane region" description="Helical" evidence="2">
    <location>
        <begin position="13"/>
        <end position="38"/>
    </location>
</feature>
<organism evidence="3 4">
    <name type="scientific">Heterodera trifolii</name>
    <dbReference type="NCBI Taxonomy" id="157864"/>
    <lineage>
        <taxon>Eukaryota</taxon>
        <taxon>Metazoa</taxon>
        <taxon>Ecdysozoa</taxon>
        <taxon>Nematoda</taxon>
        <taxon>Chromadorea</taxon>
        <taxon>Rhabditida</taxon>
        <taxon>Tylenchina</taxon>
        <taxon>Tylenchomorpha</taxon>
        <taxon>Tylenchoidea</taxon>
        <taxon>Heteroderidae</taxon>
        <taxon>Heteroderinae</taxon>
        <taxon>Heterodera</taxon>
    </lineage>
</organism>
<keyword evidence="2" id="KW-0472">Membrane</keyword>
<evidence type="ECO:0000313" key="3">
    <source>
        <dbReference type="EMBL" id="KAL3079600.1"/>
    </source>
</evidence>
<dbReference type="AlphaFoldDB" id="A0ABD2IPW4"/>
<protein>
    <submittedName>
        <fullName evidence="3">Uncharacterized protein</fullName>
    </submittedName>
</protein>
<name>A0ABD2IPW4_9BILA</name>
<keyword evidence="2" id="KW-0812">Transmembrane</keyword>